<dbReference type="AlphaFoldDB" id="A0A9P6SQM5"/>
<gene>
    <name evidence="1" type="ORF">BGZ80_008759</name>
</gene>
<feature type="non-terminal residue" evidence="1">
    <location>
        <position position="1"/>
    </location>
</feature>
<comment type="caution">
    <text evidence="1">The sequence shown here is derived from an EMBL/GenBank/DDBJ whole genome shotgun (WGS) entry which is preliminary data.</text>
</comment>
<proteinExistence type="predicted"/>
<keyword evidence="2" id="KW-1185">Reference proteome</keyword>
<sequence length="90" mass="9990">TSDLELVSRLTARASVDSFDELQEWLATEPRMVSSFIYRSISMFLAEAGLWADINWQMKGGGDNEDTFISNLVKPILSAAFGSFSGCSFR</sequence>
<dbReference type="Proteomes" id="UP000703661">
    <property type="component" value="Unassembled WGS sequence"/>
</dbReference>
<feature type="non-terminal residue" evidence="1">
    <location>
        <position position="90"/>
    </location>
</feature>
<accession>A0A9P6SQM5</accession>
<organism evidence="1 2">
    <name type="scientific">Entomortierella chlamydospora</name>
    <dbReference type="NCBI Taxonomy" id="101097"/>
    <lineage>
        <taxon>Eukaryota</taxon>
        <taxon>Fungi</taxon>
        <taxon>Fungi incertae sedis</taxon>
        <taxon>Mucoromycota</taxon>
        <taxon>Mortierellomycotina</taxon>
        <taxon>Mortierellomycetes</taxon>
        <taxon>Mortierellales</taxon>
        <taxon>Mortierellaceae</taxon>
        <taxon>Entomortierella</taxon>
    </lineage>
</organism>
<evidence type="ECO:0000313" key="1">
    <source>
        <dbReference type="EMBL" id="KAF9992010.1"/>
    </source>
</evidence>
<reference evidence="1" key="1">
    <citation type="journal article" date="2020" name="Fungal Divers.">
        <title>Resolving the Mortierellaceae phylogeny through synthesis of multi-gene phylogenetics and phylogenomics.</title>
        <authorList>
            <person name="Vandepol N."/>
            <person name="Liber J."/>
            <person name="Desiro A."/>
            <person name="Na H."/>
            <person name="Kennedy M."/>
            <person name="Barry K."/>
            <person name="Grigoriev I.V."/>
            <person name="Miller A.N."/>
            <person name="O'Donnell K."/>
            <person name="Stajich J.E."/>
            <person name="Bonito G."/>
        </authorList>
    </citation>
    <scope>NUCLEOTIDE SEQUENCE</scope>
    <source>
        <strain evidence="1">NRRL 2769</strain>
    </source>
</reference>
<evidence type="ECO:0000313" key="2">
    <source>
        <dbReference type="Proteomes" id="UP000703661"/>
    </source>
</evidence>
<name>A0A9P6SQM5_9FUNG</name>
<dbReference type="EMBL" id="JAAAID010004867">
    <property type="protein sequence ID" value="KAF9992010.1"/>
    <property type="molecule type" value="Genomic_DNA"/>
</dbReference>
<protein>
    <submittedName>
        <fullName evidence="1">Uncharacterized protein</fullName>
    </submittedName>
</protein>